<evidence type="ECO:0000256" key="1">
    <source>
        <dbReference type="SAM" id="Phobius"/>
    </source>
</evidence>
<comment type="caution">
    <text evidence="2">The sequence shown here is derived from an EMBL/GenBank/DDBJ whole genome shotgun (WGS) entry which is preliminary data.</text>
</comment>
<sequence length="503" mass="55354">MPEGPAPLEISLRVVETRSTSHDDFKGINDRLDKLFVEKSGWRSVVKVKKGRSHKIVFTHRTINVPSDSETAATCSKAAHDLAKSLCDDKGSLSLKAVSKKVESIRYMPCFSKESDLQRHFNRHFILFTLRSTVRNVFFEDMDEDSHRFLRIKVQKWFLGALQVGVFLSDFLILFDKLASLFPLETIVSQDQSSAPINWDILLQVLKYGAKEAPAFRAAVSYIRHIGETFGYRSPMYVAKKKKHDHQCTAGLGDPDKDKIKRGLVKVDTAVKTAMDEACKELQSLSATPTEDLDDARFDNSVKKIKTDLAQSVEASRKARGIATKESERNLGNIGGCIGKGAVIAVAGLCLAAFGPAAGGALAIDIWGCLVAEGVGYGATGAGACIALIGSLFNGIEMYKADNYIQRLGDLCWRSTEVYSFLALVTLLRTGELDDDEKFIEFASQYAGLFEDAVAPGEWGQPEYTQSSVKLMADHLRKSFEKFKASSATLLPDEAPTEKHVSS</sequence>
<accession>A0AAV9U8K6</accession>
<keyword evidence="1" id="KW-1133">Transmembrane helix</keyword>
<gene>
    <name evidence="2" type="ORF">TWF730_003058</name>
</gene>
<keyword evidence="3" id="KW-1185">Reference proteome</keyword>
<name>A0AAV9U8K6_9PEZI</name>
<protein>
    <submittedName>
        <fullName evidence="2">Uncharacterized protein</fullName>
    </submittedName>
</protein>
<proteinExistence type="predicted"/>
<dbReference type="EMBL" id="JAVHNS010000013">
    <property type="protein sequence ID" value="KAK6337666.1"/>
    <property type="molecule type" value="Genomic_DNA"/>
</dbReference>
<dbReference type="Proteomes" id="UP001373714">
    <property type="component" value="Unassembled WGS sequence"/>
</dbReference>
<keyword evidence="1" id="KW-0472">Membrane</keyword>
<organism evidence="2 3">
    <name type="scientific">Orbilia blumenaviensis</name>
    <dbReference type="NCBI Taxonomy" id="1796055"/>
    <lineage>
        <taxon>Eukaryota</taxon>
        <taxon>Fungi</taxon>
        <taxon>Dikarya</taxon>
        <taxon>Ascomycota</taxon>
        <taxon>Pezizomycotina</taxon>
        <taxon>Orbiliomycetes</taxon>
        <taxon>Orbiliales</taxon>
        <taxon>Orbiliaceae</taxon>
        <taxon>Orbilia</taxon>
    </lineage>
</organism>
<evidence type="ECO:0000313" key="2">
    <source>
        <dbReference type="EMBL" id="KAK6337666.1"/>
    </source>
</evidence>
<reference evidence="2 3" key="1">
    <citation type="submission" date="2019-10" db="EMBL/GenBank/DDBJ databases">
        <authorList>
            <person name="Palmer J.M."/>
        </authorList>
    </citation>
    <scope>NUCLEOTIDE SEQUENCE [LARGE SCALE GENOMIC DNA]</scope>
    <source>
        <strain evidence="2 3">TWF730</strain>
    </source>
</reference>
<dbReference type="AlphaFoldDB" id="A0AAV9U8K6"/>
<keyword evidence="1" id="KW-0812">Transmembrane</keyword>
<evidence type="ECO:0000313" key="3">
    <source>
        <dbReference type="Proteomes" id="UP001373714"/>
    </source>
</evidence>
<feature type="transmembrane region" description="Helical" evidence="1">
    <location>
        <begin position="157"/>
        <end position="175"/>
    </location>
</feature>